<sequence>MIDEGPILSRHEFSQKNSKLTLASVAFIIVITLVIITLATATNVFSTPSILLVLCILLAALSLSALLYSRLYITPDFTYFLYENGVRVFNHHSEKVYFIPFDKITHIYHFHLGINPRGKINAMAFRASHHQQWNIIVSNIMGANPLMRNIVYQQVNHAGDACLTRLFQGEIINFDVVNKKPSWFNQFIDHDLVEVIPHAIRLNARTLTTQQRAINIENIRRIETGSKSDNEAIRLLDDEGSVLFSINYAELISADLFITLIQHMIQNRIPAYHSPINH</sequence>
<evidence type="ECO:0000313" key="3">
    <source>
        <dbReference type="EMBL" id="MDN0087601.1"/>
    </source>
</evidence>
<protein>
    <recommendedName>
        <fullName evidence="6">Inner membrane protein</fullName>
    </recommendedName>
</protein>
<keyword evidence="1" id="KW-1133">Transmembrane helix</keyword>
<keyword evidence="1" id="KW-0812">Transmembrane</keyword>
<dbReference type="Proteomes" id="UP001167864">
    <property type="component" value="Unassembled WGS sequence"/>
</dbReference>
<gene>
    <name evidence="2" type="ORF">ERS137967_03517</name>
    <name evidence="3" type="ORF">QVN42_09365</name>
</gene>
<feature type="transmembrane region" description="Helical" evidence="1">
    <location>
        <begin position="20"/>
        <end position="41"/>
    </location>
</feature>
<dbReference type="RefSeq" id="WP_049601847.1">
    <property type="nucleotide sequence ID" value="NZ_CPYD01000016.1"/>
</dbReference>
<dbReference type="AlphaFoldDB" id="A0AAW7K8M2"/>
<dbReference type="EMBL" id="CPYD01000016">
    <property type="protein sequence ID" value="CNF18533.1"/>
    <property type="molecule type" value="Genomic_DNA"/>
</dbReference>
<dbReference type="Proteomes" id="UP000040578">
    <property type="component" value="Unassembled WGS sequence"/>
</dbReference>
<evidence type="ECO:0000313" key="4">
    <source>
        <dbReference type="Proteomes" id="UP000040578"/>
    </source>
</evidence>
<evidence type="ECO:0000256" key="1">
    <source>
        <dbReference type="SAM" id="Phobius"/>
    </source>
</evidence>
<keyword evidence="4" id="KW-1185">Reference proteome</keyword>
<comment type="caution">
    <text evidence="3">The sequence shown here is derived from an EMBL/GenBank/DDBJ whole genome shotgun (WGS) entry which is preliminary data.</text>
</comment>
<evidence type="ECO:0000313" key="2">
    <source>
        <dbReference type="EMBL" id="CNF18533.1"/>
    </source>
</evidence>
<dbReference type="EMBL" id="JAUEHU010000007">
    <property type="protein sequence ID" value="MDN0087601.1"/>
    <property type="molecule type" value="Genomic_DNA"/>
</dbReference>
<organism evidence="3 5">
    <name type="scientific">Yersinia nurmii</name>
    <dbReference type="NCBI Taxonomy" id="685706"/>
    <lineage>
        <taxon>Bacteria</taxon>
        <taxon>Pseudomonadati</taxon>
        <taxon>Pseudomonadota</taxon>
        <taxon>Gammaproteobacteria</taxon>
        <taxon>Enterobacterales</taxon>
        <taxon>Yersiniaceae</taxon>
        <taxon>Yersinia</taxon>
    </lineage>
</organism>
<name>A0AAW7K8M2_9GAMM</name>
<evidence type="ECO:0000313" key="5">
    <source>
        <dbReference type="Proteomes" id="UP001167864"/>
    </source>
</evidence>
<proteinExistence type="predicted"/>
<keyword evidence="1" id="KW-0472">Membrane</keyword>
<reference evidence="2 4" key="1">
    <citation type="submission" date="2015-03" db="EMBL/GenBank/DDBJ databases">
        <authorList>
            <consortium name="Pathogen Informatics"/>
            <person name="Murphy D."/>
        </authorList>
    </citation>
    <scope>NUCLEOTIDE SEQUENCE [LARGE SCALE GENOMIC DNA]</scope>
    <source>
        <strain evidence="4">type strain: CIP110231</strain>
        <strain evidence="2">Type strain: CIP110231</strain>
    </source>
</reference>
<feature type="transmembrane region" description="Helical" evidence="1">
    <location>
        <begin position="47"/>
        <end position="68"/>
    </location>
</feature>
<reference evidence="3" key="2">
    <citation type="submission" date="2023-06" db="EMBL/GenBank/DDBJ databases">
        <authorList>
            <person name="Polev D.E."/>
            <person name="Saitova A.T."/>
            <person name="Bogumilchik E.A."/>
            <person name="Kokorina G.I."/>
            <person name="Voskresenskaia E.A."/>
        </authorList>
    </citation>
    <scope>NUCLEOTIDE SEQUENCE</scope>
    <source>
        <strain evidence="3">2145 StPb PI</strain>
    </source>
</reference>
<accession>A0AAW7K8M2</accession>
<evidence type="ECO:0008006" key="6">
    <source>
        <dbReference type="Google" id="ProtNLM"/>
    </source>
</evidence>